<comment type="caution">
    <text evidence="2">The sequence shown here is derived from an EMBL/GenBank/DDBJ whole genome shotgun (WGS) entry which is preliminary data.</text>
</comment>
<accession>A0AAD4MHN2</accession>
<organism evidence="2 3">
    <name type="scientific">Ditylenchus destructor</name>
    <dbReference type="NCBI Taxonomy" id="166010"/>
    <lineage>
        <taxon>Eukaryota</taxon>
        <taxon>Metazoa</taxon>
        <taxon>Ecdysozoa</taxon>
        <taxon>Nematoda</taxon>
        <taxon>Chromadorea</taxon>
        <taxon>Rhabditida</taxon>
        <taxon>Tylenchina</taxon>
        <taxon>Tylenchomorpha</taxon>
        <taxon>Sphaerularioidea</taxon>
        <taxon>Anguinidae</taxon>
        <taxon>Anguininae</taxon>
        <taxon>Ditylenchus</taxon>
    </lineage>
</organism>
<feature type="compositionally biased region" description="Polar residues" evidence="1">
    <location>
        <begin position="79"/>
        <end position="93"/>
    </location>
</feature>
<name>A0AAD4MHN2_9BILA</name>
<protein>
    <submittedName>
        <fullName evidence="2">Uncharacterized protein</fullName>
    </submittedName>
</protein>
<reference evidence="2" key="1">
    <citation type="submission" date="2022-01" db="EMBL/GenBank/DDBJ databases">
        <title>Genome Sequence Resource for Two Populations of Ditylenchus destructor, the Migratory Endoparasitic Phytonematode.</title>
        <authorList>
            <person name="Zhang H."/>
            <person name="Lin R."/>
            <person name="Xie B."/>
        </authorList>
    </citation>
    <scope>NUCLEOTIDE SEQUENCE</scope>
    <source>
        <strain evidence="2">BazhouSP</strain>
    </source>
</reference>
<proteinExistence type="predicted"/>
<dbReference type="AlphaFoldDB" id="A0AAD4MHN2"/>
<gene>
    <name evidence="2" type="ORF">DdX_20161</name>
</gene>
<sequence length="316" mass="36084">MHRIRWTFVPLTGRTFITPEKFEFFVTISAEWYAETCSENVDQESALKTDSVREVEKRKQSQPGDNMPRVTYEEAEGTEPSSFRKSSPSPHFMSESNTIEEVMERTKPTSKALFEKVEPVKENVGHYQNLAKKVNHVSEREPNRIKKVMLGLESAVYSIMSMSVQKPTENGDIEMDGVNEVTKFLKQTTSNFLESKHGMPHIGHFQARVRTIRSLIQACLTYQLFQIRSQQAQNNYDQDPNSAHQQLRKKTFNGKEPTGNSSITTLSPAASTLRSNKSISSKEMVCDSSLVHFCFSSTFLISLNFYWVKCQNNAQI</sequence>
<dbReference type="Proteomes" id="UP001201812">
    <property type="component" value="Unassembled WGS sequence"/>
</dbReference>
<evidence type="ECO:0000313" key="3">
    <source>
        <dbReference type="Proteomes" id="UP001201812"/>
    </source>
</evidence>
<feature type="compositionally biased region" description="Basic and acidic residues" evidence="1">
    <location>
        <begin position="45"/>
        <end position="59"/>
    </location>
</feature>
<evidence type="ECO:0000256" key="1">
    <source>
        <dbReference type="SAM" id="MobiDB-lite"/>
    </source>
</evidence>
<keyword evidence="3" id="KW-1185">Reference proteome</keyword>
<evidence type="ECO:0000313" key="2">
    <source>
        <dbReference type="EMBL" id="KAI1694338.1"/>
    </source>
</evidence>
<feature type="region of interest" description="Disordered" evidence="1">
    <location>
        <begin position="43"/>
        <end position="93"/>
    </location>
</feature>
<dbReference type="EMBL" id="JAKKPZ010000522">
    <property type="protein sequence ID" value="KAI1694338.1"/>
    <property type="molecule type" value="Genomic_DNA"/>
</dbReference>